<dbReference type="RefSeq" id="WP_253667528.1">
    <property type="nucleotide sequence ID" value="NZ_JAMTCP010000001.1"/>
</dbReference>
<protein>
    <submittedName>
        <fullName evidence="2">Ribosomal protein S12 methylthiotransferase accessory factor</fullName>
    </submittedName>
</protein>
<dbReference type="EMBL" id="JAMTCP010000001">
    <property type="protein sequence ID" value="MCP2256539.1"/>
    <property type="molecule type" value="Genomic_DNA"/>
</dbReference>
<proteinExistence type="predicted"/>
<dbReference type="NCBIfam" id="TIGR03882">
    <property type="entry name" value="cyclo_dehyd_2"/>
    <property type="match status" value="1"/>
</dbReference>
<accession>A0ABT1HM19</accession>
<sequence length="710" mass="76566">MTEPSSLVPRADVRFRRSGDVLFVCSSDGPPLRLRSPVPGNGDTGWRDLPADAVASLVARGLLVPADQPLRRHPSFHAGSAGPVHVAGEDGLCRAVMSALERAGVPVEPDTPLRAELVALPLTADEERLVDVARWAAHGGRPVMVFAHAGARVYFGLLRPPATACPLCLERRIRATRPDRALARMPMEMLLGAWSEEHWPSATAAAGLVAHHVIRAASAPSRGAAAAAGADLADLIDINLDTGDRTSHPVLHLPYCAVCANLVPSARSVAHDATTVTIAESWHRMSRAVDPLTGIVSGVRVYEPGEPGSTADATVAWGRGGTDTTWFSPVRASCVGGSTKHDPLAAKVSAVGEILERYAAGIYSPDRFLRASLSDLGPEAVDPRDLPLGSPTEYRTTKEKVSPYEDDLVIDWVEGAELDTGRRRHLPAIAVHIPYRPPHAREWLLNPNSTGLAAGSTWAQAVRGGLQEVVERDAAAIFWYNQLVLPTVDWSGLPPCPTRAILDRMRQDGIELFVKDVTTDVGVPAMAVLGRLDTPERPVSLFGYRADVDPHRCLLGAAEELEHVFRMYWRSVELGGAPSLDEPRDIWDFTTYYCHESRVSLLDFVRDGPVRPLPPPPPAPVSDAEAVDLLVGRLSAAGHHPVVVDLTPVDVAECGVVVVRCVVPGLQPVGFSTTFRRLGGRRLFEAPVRMGLRDRALREDELTPHPIPMG</sequence>
<reference evidence="2 3" key="1">
    <citation type="submission" date="2022-06" db="EMBL/GenBank/DDBJ databases">
        <title>Genomic Encyclopedia of Archaeal and Bacterial Type Strains, Phase II (KMG-II): from individual species to whole genera.</title>
        <authorList>
            <person name="Goeker M."/>
        </authorList>
    </citation>
    <scope>NUCLEOTIDE SEQUENCE [LARGE SCALE GENOMIC DNA]</scope>
    <source>
        <strain evidence="2 3">DSM 40477</strain>
    </source>
</reference>
<name>A0ABT1HM19_STRSD</name>
<dbReference type="PROSITE" id="PS51664">
    <property type="entry name" value="YCAO"/>
    <property type="match status" value="1"/>
</dbReference>
<dbReference type="Proteomes" id="UP001205311">
    <property type="component" value="Unassembled WGS sequence"/>
</dbReference>
<dbReference type="InterPro" id="IPR022291">
    <property type="entry name" value="Bacteriocin_synth_cyclodeHase"/>
</dbReference>
<dbReference type="GO" id="GO:0005840">
    <property type="term" value="C:ribosome"/>
    <property type="evidence" value="ECO:0007669"/>
    <property type="project" value="UniProtKB-KW"/>
</dbReference>
<dbReference type="Gene3D" id="3.30.40.250">
    <property type="match status" value="1"/>
</dbReference>
<dbReference type="PANTHER" id="PTHR37809">
    <property type="entry name" value="RIBOSOMAL PROTEIN S12 METHYLTHIOTRANSFERASE ACCESSORY FACTOR YCAO"/>
    <property type="match status" value="1"/>
</dbReference>
<dbReference type="PANTHER" id="PTHR37809:SF1">
    <property type="entry name" value="RIBOSOMAL PROTEIN S12 METHYLTHIOTRANSFERASE ACCESSORY FACTOR YCAO"/>
    <property type="match status" value="1"/>
</dbReference>
<keyword evidence="3" id="KW-1185">Reference proteome</keyword>
<feature type="domain" description="YcaO" evidence="1">
    <location>
        <begin position="337"/>
        <end position="708"/>
    </location>
</feature>
<keyword evidence="2" id="KW-0687">Ribonucleoprotein</keyword>
<keyword evidence="2" id="KW-0689">Ribosomal protein</keyword>
<dbReference type="Pfam" id="PF02624">
    <property type="entry name" value="YcaO"/>
    <property type="match status" value="1"/>
</dbReference>
<dbReference type="Gene3D" id="3.30.160.660">
    <property type="match status" value="1"/>
</dbReference>
<dbReference type="InterPro" id="IPR027624">
    <property type="entry name" value="TOMM_cyclo_SagD"/>
</dbReference>
<evidence type="ECO:0000313" key="3">
    <source>
        <dbReference type="Proteomes" id="UP001205311"/>
    </source>
</evidence>
<comment type="caution">
    <text evidence="2">The sequence shown here is derived from an EMBL/GenBank/DDBJ whole genome shotgun (WGS) entry which is preliminary data.</text>
</comment>
<evidence type="ECO:0000259" key="1">
    <source>
        <dbReference type="PROSITE" id="PS51664"/>
    </source>
</evidence>
<evidence type="ECO:0000313" key="2">
    <source>
        <dbReference type="EMBL" id="MCP2256539.1"/>
    </source>
</evidence>
<dbReference type="InterPro" id="IPR003776">
    <property type="entry name" value="YcaO-like_dom"/>
</dbReference>
<dbReference type="NCBIfam" id="TIGR03604">
    <property type="entry name" value="TOMM_cyclo_SagD"/>
    <property type="match status" value="1"/>
</dbReference>
<organism evidence="2 3">
    <name type="scientific">Streptoalloteichus tenebrarius (strain ATCC 17920 / DSM 40477 / JCM 4838 / CBS 697.72 / NBRC 16177 / NCIMB 11028 / NRRL B-12390 / A12253. 1 / ISP 5477)</name>
    <name type="common">Streptomyces tenebrarius</name>
    <dbReference type="NCBI Taxonomy" id="1933"/>
    <lineage>
        <taxon>Bacteria</taxon>
        <taxon>Bacillati</taxon>
        <taxon>Actinomycetota</taxon>
        <taxon>Actinomycetes</taxon>
        <taxon>Pseudonocardiales</taxon>
        <taxon>Pseudonocardiaceae</taxon>
        <taxon>Streptoalloteichus</taxon>
    </lineage>
</organism>
<gene>
    <name evidence="2" type="ORF">LX15_000222</name>
</gene>
<dbReference type="Gene3D" id="3.40.50.720">
    <property type="entry name" value="NAD(P)-binding Rossmann-like Domain"/>
    <property type="match status" value="1"/>
</dbReference>
<dbReference type="Gene3D" id="3.30.1330.230">
    <property type="match status" value="1"/>
</dbReference>